<dbReference type="Pfam" id="PF00069">
    <property type="entry name" value="Pkinase"/>
    <property type="match status" value="1"/>
</dbReference>
<proteinExistence type="inferred from homology"/>
<reference evidence="10" key="2">
    <citation type="submission" date="2015-01" db="EMBL/GenBank/DDBJ databases">
        <title>Evolutionary Origins and Diversification of the Mycorrhizal Mutualists.</title>
        <authorList>
            <consortium name="DOE Joint Genome Institute"/>
            <consortium name="Mycorrhizal Genomics Consortium"/>
            <person name="Kohler A."/>
            <person name="Kuo A."/>
            <person name="Nagy L.G."/>
            <person name="Floudas D."/>
            <person name="Copeland A."/>
            <person name="Barry K.W."/>
            <person name="Cichocki N."/>
            <person name="Veneault-Fourrey C."/>
            <person name="LaButti K."/>
            <person name="Lindquist E.A."/>
            <person name="Lipzen A."/>
            <person name="Lundell T."/>
            <person name="Morin E."/>
            <person name="Murat C."/>
            <person name="Riley R."/>
            <person name="Ohm R."/>
            <person name="Sun H."/>
            <person name="Tunlid A."/>
            <person name="Henrissat B."/>
            <person name="Grigoriev I.V."/>
            <person name="Hibbett D.S."/>
            <person name="Martin F."/>
        </authorList>
    </citation>
    <scope>NUCLEOTIDE SEQUENCE [LARGE SCALE GENOMIC DNA]</scope>
    <source>
        <strain evidence="10">F 1598</strain>
    </source>
</reference>
<feature type="binding site" evidence="6">
    <location>
        <position position="997"/>
    </location>
    <ligand>
        <name>ATP</name>
        <dbReference type="ChEBI" id="CHEBI:30616"/>
    </ligand>
</feature>
<comment type="similarity">
    <text evidence="5">Belongs to the protein kinase superfamily. Ser/Thr protein kinase family. GCN2 subfamily.</text>
</comment>
<evidence type="ECO:0000256" key="2">
    <source>
        <dbReference type="ARBA" id="ARBA00022741"/>
    </source>
</evidence>
<evidence type="ECO:0000259" key="8">
    <source>
        <dbReference type="PROSITE" id="PS50011"/>
    </source>
</evidence>
<dbReference type="InterPro" id="IPR011009">
    <property type="entry name" value="Kinase-like_dom_sf"/>
</dbReference>
<dbReference type="PROSITE" id="PS00108">
    <property type="entry name" value="PROTEIN_KINASE_ST"/>
    <property type="match status" value="1"/>
</dbReference>
<dbReference type="Proteomes" id="UP000054166">
    <property type="component" value="Unassembled WGS sequence"/>
</dbReference>
<dbReference type="GO" id="GO:0110031">
    <property type="term" value="P:negative regulation of G2/MI transition of meiotic cell cycle"/>
    <property type="evidence" value="ECO:0007669"/>
    <property type="project" value="TreeGrafter"/>
</dbReference>
<keyword evidence="1" id="KW-0808">Transferase</keyword>
<dbReference type="InterPro" id="IPR008271">
    <property type="entry name" value="Ser/Thr_kinase_AS"/>
</dbReference>
<evidence type="ECO:0000313" key="9">
    <source>
        <dbReference type="EMBL" id="KIM92062.1"/>
    </source>
</evidence>
<dbReference type="Gene3D" id="3.30.200.20">
    <property type="entry name" value="Phosphorylase Kinase, domain 1"/>
    <property type="match status" value="1"/>
</dbReference>
<dbReference type="STRING" id="765440.A0A0C3CQY6"/>
<dbReference type="OrthoDB" id="5337378at2759"/>
<accession>A0A0C3CQY6</accession>
<feature type="region of interest" description="Disordered" evidence="7">
    <location>
        <begin position="811"/>
        <end position="831"/>
    </location>
</feature>
<feature type="compositionally biased region" description="Low complexity" evidence="7">
    <location>
        <begin position="404"/>
        <end position="419"/>
    </location>
</feature>
<sequence>MMLASTPDYIAVRSNPTRSARDSSMSPSCRASVHYLNTPPRPTPRSAIFDSPMLTPSPLRKRPLFPYDRYTGATDEDEDSDADIFLQSPFQSPPHRYHSHTHPLKPLPIRTDDDEGGIFLSAPAQPLSSFTPFPSSSSQPLRTPVKQVHRTPSHSYVSTKHLNAQPHSSAFALGGTKRKESTADFSTPLRPRIMTPLGISSAQNVEGNATTDSVSFDKLAPLPAPRFTTPQHPQSKAEMEVHLKKHTETMTKLRICHLDDDSDDEGDRGPVGLFSPPGGRSTGYGVDGTRTHAKGSGVGNPKTKSTSLGRSLGASLLAIAQNKKGKGKNEEVAEVISSGGHIIKRRARSRPVSQELLESVGSWTPSPSQPDTANARSKTKITGPGGPIAFPSLTQMRSRAITHSPASPSLSSPSPSPSLCRSEAESPLPKKRVSMTHHTHKQPNGRAFSSAAVPTPPQAEVPVPVPRAPMSRLTSSATLFFGPAIPSANANSNSDSTPARPRDRSRSRTRRGNVSPCTRPSLLNRHSYAGPGSGSGGKGQRSPWTRGYRASPGSESPSPRSCLSDGETHIFDDDDDDEDMFFDAPNDSSFMFSVTEGTPSPRKNFVGGRAGLKKKYKPRDSGISLSDDEGNSMHIGTGFSMRTGGTLGASGSIGGAAEFLSVMPRASNSVNSVYSDVDHDLDTPGLGPGEKSGWPEAIIVAGGEGNGNGNVGGEEGVDVDAFILRTLAAATKGPGERRASEGGAGYGIKKIPGTPVKRVKTSHLGVDGGRPWQSAVAAKVGGFGFDLDAKGKAPRKSMPAVFSWRGKCGGGVGDAGGDTESEGEEDSPSFRKEARYEGLGVGKPAGGAFSKSRWLMRRSSSGIFSGGNDISPTKLQAEWQASPSRLSTQFSPAKNTIKFMTHRSVSGSSSSSAATLNSPSARRQLPISGTVSAQQTQAHKRPNVSPVQRLPKPERPQSGRFERDFVEDDEVGSGEFGKVMKVRYKSGREGEVFAVKKSKRFEGVRHRLRLREEVDILRHLSQAAAGANGQHPNVLAYIDSWEQDEALYIQTELCELGNFARFLWEYGRVFPRLDEARVWKIFVDLSNGLEFIHNSGVIHLDLKPANIFVTGGGRFKIGDFGMASLWPRPKKADGSFEGGAFEREGDKVYLAPEVLQGNYGKEADIFSFGITMLETASNIVVPDQGDTWHQLRQEDFSQIDLDDSPELLALIKSMMKTDPAQRVDIRAICANPVISRARSEMERAFALAKASGSSLFAASPLAGVPDNFLDTILGRSTAFNPDDGAMDLSP</sequence>
<dbReference type="PROSITE" id="PS00107">
    <property type="entry name" value="PROTEIN_KINASE_ATP"/>
    <property type="match status" value="1"/>
</dbReference>
<keyword evidence="4 6" id="KW-0067">ATP-binding</keyword>
<feature type="region of interest" description="Disordered" evidence="7">
    <location>
        <begin position="346"/>
        <end position="469"/>
    </location>
</feature>
<dbReference type="InParanoid" id="A0A0C3CQY6"/>
<evidence type="ECO:0000256" key="3">
    <source>
        <dbReference type="ARBA" id="ARBA00022777"/>
    </source>
</evidence>
<name>A0A0C3CQY6_PILCF</name>
<evidence type="ECO:0000256" key="4">
    <source>
        <dbReference type="ARBA" id="ARBA00022840"/>
    </source>
</evidence>
<dbReference type="GO" id="GO:0005634">
    <property type="term" value="C:nucleus"/>
    <property type="evidence" value="ECO:0007669"/>
    <property type="project" value="TreeGrafter"/>
</dbReference>
<dbReference type="PANTHER" id="PTHR11042">
    <property type="entry name" value="EUKARYOTIC TRANSLATION INITIATION FACTOR 2-ALPHA KINASE EIF2-ALPHA KINASE -RELATED"/>
    <property type="match status" value="1"/>
</dbReference>
<feature type="compositionally biased region" description="Low complexity" evidence="7">
    <location>
        <begin position="904"/>
        <end position="921"/>
    </location>
</feature>
<dbReference type="GO" id="GO:0004713">
    <property type="term" value="F:protein tyrosine kinase activity"/>
    <property type="evidence" value="ECO:0007669"/>
    <property type="project" value="TreeGrafter"/>
</dbReference>
<dbReference type="InterPro" id="IPR050339">
    <property type="entry name" value="CC_SR_Kinase"/>
</dbReference>
<dbReference type="InterPro" id="IPR017441">
    <property type="entry name" value="Protein_kinase_ATP_BS"/>
</dbReference>
<feature type="compositionally biased region" description="Pro residues" evidence="7">
    <location>
        <begin position="454"/>
        <end position="467"/>
    </location>
</feature>
<feature type="compositionally biased region" description="Polar residues" evidence="7">
    <location>
        <begin position="14"/>
        <end position="29"/>
    </location>
</feature>
<evidence type="ECO:0000313" key="10">
    <source>
        <dbReference type="Proteomes" id="UP000054166"/>
    </source>
</evidence>
<dbReference type="Gene3D" id="1.10.510.10">
    <property type="entry name" value="Transferase(Phosphotransferase) domain 1"/>
    <property type="match status" value="1"/>
</dbReference>
<dbReference type="SMART" id="SM00220">
    <property type="entry name" value="S_TKc"/>
    <property type="match status" value="1"/>
</dbReference>
<dbReference type="SUPFAM" id="SSF56112">
    <property type="entry name" value="Protein kinase-like (PK-like)"/>
    <property type="match status" value="1"/>
</dbReference>
<dbReference type="GO" id="GO:0005524">
    <property type="term" value="F:ATP binding"/>
    <property type="evidence" value="ECO:0007669"/>
    <property type="project" value="UniProtKB-UniRule"/>
</dbReference>
<evidence type="ECO:0000256" key="6">
    <source>
        <dbReference type="PROSITE-ProRule" id="PRU10141"/>
    </source>
</evidence>
<keyword evidence="3" id="KW-0418">Kinase</keyword>
<feature type="region of interest" description="Disordered" evidence="7">
    <location>
        <begin position="260"/>
        <end position="308"/>
    </location>
</feature>
<evidence type="ECO:0000256" key="5">
    <source>
        <dbReference type="ARBA" id="ARBA00037982"/>
    </source>
</evidence>
<reference evidence="9 10" key="1">
    <citation type="submission" date="2014-04" db="EMBL/GenBank/DDBJ databases">
        <authorList>
            <consortium name="DOE Joint Genome Institute"/>
            <person name="Kuo A."/>
            <person name="Tarkka M."/>
            <person name="Buscot F."/>
            <person name="Kohler A."/>
            <person name="Nagy L.G."/>
            <person name="Floudas D."/>
            <person name="Copeland A."/>
            <person name="Barry K.W."/>
            <person name="Cichocki N."/>
            <person name="Veneault-Fourrey C."/>
            <person name="LaButti K."/>
            <person name="Lindquist E.A."/>
            <person name="Lipzen A."/>
            <person name="Lundell T."/>
            <person name="Morin E."/>
            <person name="Murat C."/>
            <person name="Sun H."/>
            <person name="Tunlid A."/>
            <person name="Henrissat B."/>
            <person name="Grigoriev I.V."/>
            <person name="Hibbett D.S."/>
            <person name="Martin F."/>
            <person name="Nordberg H.P."/>
            <person name="Cantor M.N."/>
            <person name="Hua S.X."/>
        </authorList>
    </citation>
    <scope>NUCLEOTIDE SEQUENCE [LARGE SCALE GENOMIC DNA]</scope>
    <source>
        <strain evidence="9 10">F 1598</strain>
    </source>
</reference>
<feature type="compositionally biased region" description="Polar residues" evidence="7">
    <location>
        <begin position="927"/>
        <end position="937"/>
    </location>
</feature>
<feature type="compositionally biased region" description="Basic and acidic residues" evidence="7">
    <location>
        <begin position="951"/>
        <end position="962"/>
    </location>
</feature>
<keyword evidence="2 6" id="KW-0547">Nucleotide-binding</keyword>
<feature type="region of interest" description="Disordered" evidence="7">
    <location>
        <begin position="1"/>
        <end position="55"/>
    </location>
</feature>
<feature type="compositionally biased region" description="Polar residues" evidence="7">
    <location>
        <begin position="361"/>
        <end position="376"/>
    </location>
</feature>
<feature type="compositionally biased region" description="Acidic residues" evidence="7">
    <location>
        <begin position="817"/>
        <end position="827"/>
    </location>
</feature>
<feature type="region of interest" description="Disordered" evidence="7">
    <location>
        <begin position="901"/>
        <end position="962"/>
    </location>
</feature>
<dbReference type="PANTHER" id="PTHR11042:SF190">
    <property type="entry name" value="MITOSIS INHIBITOR PROTEIN KINASE MIK1"/>
    <property type="match status" value="1"/>
</dbReference>
<feature type="region of interest" description="Disordered" evidence="7">
    <location>
        <begin position="601"/>
        <end position="629"/>
    </location>
</feature>
<dbReference type="EMBL" id="KN832970">
    <property type="protein sequence ID" value="KIM92062.1"/>
    <property type="molecule type" value="Genomic_DNA"/>
</dbReference>
<feature type="region of interest" description="Disordered" evidence="7">
    <location>
        <begin position="484"/>
        <end position="577"/>
    </location>
</feature>
<gene>
    <name evidence="9" type="ORF">PILCRDRAFT_110769</name>
</gene>
<organism evidence="9 10">
    <name type="scientific">Piloderma croceum (strain F 1598)</name>
    <dbReference type="NCBI Taxonomy" id="765440"/>
    <lineage>
        <taxon>Eukaryota</taxon>
        <taxon>Fungi</taxon>
        <taxon>Dikarya</taxon>
        <taxon>Basidiomycota</taxon>
        <taxon>Agaricomycotina</taxon>
        <taxon>Agaricomycetes</taxon>
        <taxon>Agaricomycetidae</taxon>
        <taxon>Atheliales</taxon>
        <taxon>Atheliaceae</taxon>
        <taxon>Piloderma</taxon>
    </lineage>
</organism>
<feature type="compositionally biased region" description="Basic residues" evidence="7">
    <location>
        <begin position="429"/>
        <end position="443"/>
    </location>
</feature>
<dbReference type="HOGENOM" id="CLU_010670_0_0_1"/>
<feature type="domain" description="Protein kinase" evidence="8">
    <location>
        <begin position="965"/>
        <end position="1234"/>
    </location>
</feature>
<evidence type="ECO:0000256" key="1">
    <source>
        <dbReference type="ARBA" id="ARBA00022679"/>
    </source>
</evidence>
<protein>
    <recommendedName>
        <fullName evidence="8">Protein kinase domain-containing protein</fullName>
    </recommendedName>
</protein>
<evidence type="ECO:0000256" key="7">
    <source>
        <dbReference type="SAM" id="MobiDB-lite"/>
    </source>
</evidence>
<keyword evidence="10" id="KW-1185">Reference proteome</keyword>
<dbReference type="InterPro" id="IPR000719">
    <property type="entry name" value="Prot_kinase_dom"/>
</dbReference>
<dbReference type="GO" id="GO:0005737">
    <property type="term" value="C:cytoplasm"/>
    <property type="evidence" value="ECO:0007669"/>
    <property type="project" value="TreeGrafter"/>
</dbReference>
<dbReference type="PROSITE" id="PS50011">
    <property type="entry name" value="PROTEIN_KINASE_DOM"/>
    <property type="match status" value="1"/>
</dbReference>